<dbReference type="GO" id="GO:0071555">
    <property type="term" value="P:cell wall organization"/>
    <property type="evidence" value="ECO:0007669"/>
    <property type="project" value="UniProtKB-KW"/>
</dbReference>
<keyword evidence="3" id="KW-0808">Transferase</keyword>
<evidence type="ECO:0000256" key="5">
    <source>
        <dbReference type="ARBA" id="ARBA00022984"/>
    </source>
</evidence>
<comment type="caution">
    <text evidence="8">The sequence shown here is derived from an EMBL/GenBank/DDBJ whole genome shotgun (WGS) entry which is preliminary data.</text>
</comment>
<keyword evidence="4" id="KW-0133">Cell shape</keyword>
<keyword evidence="5" id="KW-0573">Peptidoglycan synthesis</keyword>
<gene>
    <name evidence="8" type="ORF">Lboz_0099</name>
</gene>
<evidence type="ECO:0000313" key="8">
    <source>
        <dbReference type="EMBL" id="KTC77811.1"/>
    </source>
</evidence>
<dbReference type="CDD" id="cd16913">
    <property type="entry name" value="YkuD_like"/>
    <property type="match status" value="1"/>
</dbReference>
<keyword evidence="6" id="KW-0961">Cell wall biogenesis/degradation</keyword>
<accession>A0A0W0S2R4</accession>
<dbReference type="Proteomes" id="UP000054695">
    <property type="component" value="Unassembled WGS sequence"/>
</dbReference>
<evidence type="ECO:0000313" key="9">
    <source>
        <dbReference type="Proteomes" id="UP000054695"/>
    </source>
</evidence>
<evidence type="ECO:0000259" key="7">
    <source>
        <dbReference type="Pfam" id="PF03734"/>
    </source>
</evidence>
<dbReference type="STRING" id="447.Lboz_0099"/>
<dbReference type="GO" id="GO:0004180">
    <property type="term" value="F:carboxypeptidase activity"/>
    <property type="evidence" value="ECO:0007669"/>
    <property type="project" value="UniProtKB-ARBA"/>
</dbReference>
<sequence>MIKSKLASIFLVLFFFLIYLCVPINKSSADPCRVAHLQNIPNFSSQVILVNHIKGFEAEVTVCKKQDHTWKQAWGPFPAVVGKRGIAPVGEKKEGDMRTPAGLYPVGDAFGSEPLALKMDFKYITADDKFIDDVSHSGYNTWVKGNTNAKSYESMLIDVYRIGAIVNYNMNPVIPGAGSAIFIHLWRSIHSGTHGCIAMEESHLLKLLHWLDKEKHPYIFISSKLPS</sequence>
<dbReference type="UniPathway" id="UPA00219"/>
<dbReference type="InterPro" id="IPR005490">
    <property type="entry name" value="LD_TPept_cat_dom"/>
</dbReference>
<dbReference type="PANTHER" id="PTHR38589">
    <property type="entry name" value="BLR0621 PROTEIN"/>
    <property type="match status" value="1"/>
</dbReference>
<proteinExistence type="inferred from homology"/>
<evidence type="ECO:0000256" key="4">
    <source>
        <dbReference type="ARBA" id="ARBA00022960"/>
    </source>
</evidence>
<evidence type="ECO:0000256" key="6">
    <source>
        <dbReference type="ARBA" id="ARBA00023316"/>
    </source>
</evidence>
<protein>
    <recommendedName>
        <fullName evidence="7">L,D-TPase catalytic domain-containing protein</fullName>
    </recommendedName>
</protein>
<dbReference type="PATRIC" id="fig|447.4.peg.106"/>
<dbReference type="EMBL" id="LNXU01000001">
    <property type="protein sequence ID" value="KTC77811.1"/>
    <property type="molecule type" value="Genomic_DNA"/>
</dbReference>
<name>A0A0W0S2R4_LEGBO</name>
<dbReference type="RefSeq" id="WP_058457806.1">
    <property type="nucleotide sequence ID" value="NZ_CAAAIY010000024.1"/>
</dbReference>
<reference evidence="8 9" key="1">
    <citation type="submission" date="2015-11" db="EMBL/GenBank/DDBJ databases">
        <title>Genomic analysis of 38 Legionella species identifies large and diverse effector repertoires.</title>
        <authorList>
            <person name="Burstein D."/>
            <person name="Amaro F."/>
            <person name="Zusman T."/>
            <person name="Lifshitz Z."/>
            <person name="Cohen O."/>
            <person name="Gilbert J.A."/>
            <person name="Pupko T."/>
            <person name="Shuman H.A."/>
            <person name="Segal G."/>
        </authorList>
    </citation>
    <scope>NUCLEOTIDE SEQUENCE [LARGE SCALE GENOMIC DNA]</scope>
    <source>
        <strain evidence="8 9">WIGA</strain>
    </source>
</reference>
<dbReference type="GO" id="GO:0008360">
    <property type="term" value="P:regulation of cell shape"/>
    <property type="evidence" value="ECO:0007669"/>
    <property type="project" value="UniProtKB-KW"/>
</dbReference>
<dbReference type="GO" id="GO:0016740">
    <property type="term" value="F:transferase activity"/>
    <property type="evidence" value="ECO:0007669"/>
    <property type="project" value="UniProtKB-KW"/>
</dbReference>
<dbReference type="Pfam" id="PF03734">
    <property type="entry name" value="YkuD"/>
    <property type="match status" value="1"/>
</dbReference>
<dbReference type="GO" id="GO:0009252">
    <property type="term" value="P:peptidoglycan biosynthetic process"/>
    <property type="evidence" value="ECO:0007669"/>
    <property type="project" value="UniProtKB-UniPathway"/>
</dbReference>
<feature type="domain" description="L,D-TPase catalytic" evidence="7">
    <location>
        <begin position="77"/>
        <end position="213"/>
    </location>
</feature>
<dbReference type="InterPro" id="IPR038063">
    <property type="entry name" value="Transpep_catalytic_dom"/>
</dbReference>
<organism evidence="8 9">
    <name type="scientific">Legionella bozemanae</name>
    <name type="common">Fluoribacter bozemanae</name>
    <dbReference type="NCBI Taxonomy" id="447"/>
    <lineage>
        <taxon>Bacteria</taxon>
        <taxon>Pseudomonadati</taxon>
        <taxon>Pseudomonadota</taxon>
        <taxon>Gammaproteobacteria</taxon>
        <taxon>Legionellales</taxon>
        <taxon>Legionellaceae</taxon>
        <taxon>Legionella</taxon>
    </lineage>
</organism>
<evidence type="ECO:0000256" key="1">
    <source>
        <dbReference type="ARBA" id="ARBA00004752"/>
    </source>
</evidence>
<dbReference type="SUPFAM" id="SSF141523">
    <property type="entry name" value="L,D-transpeptidase catalytic domain-like"/>
    <property type="match status" value="1"/>
</dbReference>
<dbReference type="PANTHER" id="PTHR38589:SF1">
    <property type="entry name" value="BLR0621 PROTEIN"/>
    <property type="match status" value="1"/>
</dbReference>
<comment type="pathway">
    <text evidence="1">Cell wall biogenesis; peptidoglycan biosynthesis.</text>
</comment>
<evidence type="ECO:0000256" key="2">
    <source>
        <dbReference type="ARBA" id="ARBA00005992"/>
    </source>
</evidence>
<dbReference type="AlphaFoldDB" id="A0A0W0S2R4"/>
<evidence type="ECO:0000256" key="3">
    <source>
        <dbReference type="ARBA" id="ARBA00022679"/>
    </source>
</evidence>
<comment type="similarity">
    <text evidence="2">Belongs to the YkuD family.</text>
</comment>
<keyword evidence="9" id="KW-1185">Reference proteome</keyword>